<accession>A0AAN1IDV4</accession>
<name>A0AAN1IDV4_BIFBR</name>
<protein>
    <recommendedName>
        <fullName evidence="3">Glycerophosphodiester phosphodiesterase</fullName>
    </recommendedName>
</protein>
<dbReference type="AlphaFoldDB" id="A0AAN1IDV4"/>
<sequence>MSEGKVIIVNPDIFGKDAESKTDEANTVTKSFGISDDTLAEVEDFKAQLTKHNAWNLPFMGYVNEDGYGYAYVPDAAVVYDPYWDSHKAFLELPEDVQAAFAIRMLFAHRPVDRYGASMFLHYQRGFNVKFEGVGANNY</sequence>
<evidence type="ECO:0000313" key="2">
    <source>
        <dbReference type="Proteomes" id="UP000232609"/>
    </source>
</evidence>
<evidence type="ECO:0000313" key="1">
    <source>
        <dbReference type="EMBL" id="AUD81497.1"/>
    </source>
</evidence>
<reference evidence="1 2" key="1">
    <citation type="submission" date="2017-05" db="EMBL/GenBank/DDBJ databases">
        <title>Comparative genomics and methylome analysis of the gut commensal Bifidobacterium breve.</title>
        <authorList>
            <person name="Bottacini F."/>
            <person name="Morrissey R."/>
            <person name="Roberts R.J."/>
            <person name="James K."/>
            <person name="van Breen J."/>
            <person name="Egan M."/>
            <person name="Lambert J."/>
            <person name="van Limpt K."/>
            <person name="Stanton C."/>
            <person name="Knol J."/>
            <person name="O' Connell Motherway M."/>
            <person name="van Sinderen D."/>
        </authorList>
    </citation>
    <scope>NUCLEOTIDE SEQUENCE [LARGE SCALE GENOMIC DNA]</scope>
    <source>
        <strain evidence="1 2">NRBB51</strain>
    </source>
</reference>
<organism evidence="1 2">
    <name type="scientific">Bifidobacterium breve</name>
    <dbReference type="NCBI Taxonomy" id="1685"/>
    <lineage>
        <taxon>Bacteria</taxon>
        <taxon>Bacillati</taxon>
        <taxon>Actinomycetota</taxon>
        <taxon>Actinomycetes</taxon>
        <taxon>Bifidobacteriales</taxon>
        <taxon>Bifidobacteriaceae</taxon>
        <taxon>Bifidobacterium</taxon>
    </lineage>
</organism>
<dbReference type="RefSeq" id="WP_106630019.1">
    <property type="nucleotide sequence ID" value="NZ_CP021392.1"/>
</dbReference>
<evidence type="ECO:0008006" key="3">
    <source>
        <dbReference type="Google" id="ProtNLM"/>
    </source>
</evidence>
<proteinExistence type="predicted"/>
<gene>
    <name evidence="1" type="ORF">NRBB51_1410</name>
</gene>
<dbReference type="Proteomes" id="UP000232609">
    <property type="component" value="Chromosome"/>
</dbReference>
<dbReference type="EMBL" id="CP021392">
    <property type="protein sequence ID" value="AUD81497.1"/>
    <property type="molecule type" value="Genomic_DNA"/>
</dbReference>